<reference evidence="3" key="1">
    <citation type="journal article" date="2011" name="Stand. Genomic Sci.">
        <title>Genome sequence of the filamentous, gliding Thiothrix nivea neotype strain (JP2(T)).</title>
        <authorList>
            <person name="Lapidus A."/>
            <person name="Nolan M."/>
            <person name="Lucas S."/>
            <person name="Glavina Del Rio T."/>
            <person name="Tice H."/>
            <person name="Cheng J.F."/>
            <person name="Tapia R."/>
            <person name="Han C."/>
            <person name="Goodwin L."/>
            <person name="Pitluck S."/>
            <person name="Liolios K."/>
            <person name="Pagani I."/>
            <person name="Ivanova N."/>
            <person name="Huntemann M."/>
            <person name="Mavromatis K."/>
            <person name="Mikhailova N."/>
            <person name="Pati A."/>
            <person name="Chen A."/>
            <person name="Palaniappan K."/>
            <person name="Land M."/>
            <person name="Brambilla E.M."/>
            <person name="Rohde M."/>
            <person name="Abt B."/>
            <person name="Verbarg S."/>
            <person name="Goker M."/>
            <person name="Bristow J."/>
            <person name="Eisen J.A."/>
            <person name="Markowitz V."/>
            <person name="Hugenholtz P."/>
            <person name="Kyrpides N.C."/>
            <person name="Klenk H.P."/>
            <person name="Woyke T."/>
        </authorList>
    </citation>
    <scope>NUCLEOTIDE SEQUENCE [LARGE SCALE GENOMIC DNA]</scope>
    <source>
        <strain evidence="3">ATCC 35100 / DSM 5205 / JP2</strain>
    </source>
</reference>
<feature type="compositionally biased region" description="Polar residues" evidence="1">
    <location>
        <begin position="1"/>
        <end position="11"/>
    </location>
</feature>
<dbReference type="EMBL" id="JH651384">
    <property type="protein sequence ID" value="EIJ36977.1"/>
    <property type="molecule type" value="Genomic_DNA"/>
</dbReference>
<accession>A0A656HKG3</accession>
<feature type="compositionally biased region" description="Basic and acidic residues" evidence="1">
    <location>
        <begin position="76"/>
        <end position="92"/>
    </location>
</feature>
<evidence type="ECO:0000313" key="3">
    <source>
        <dbReference type="Proteomes" id="UP000005317"/>
    </source>
</evidence>
<organism evidence="2 3">
    <name type="scientific">Thiothrix nivea (strain ATCC 35100 / DSM 5205 / JP2)</name>
    <dbReference type="NCBI Taxonomy" id="870187"/>
    <lineage>
        <taxon>Bacteria</taxon>
        <taxon>Pseudomonadati</taxon>
        <taxon>Pseudomonadota</taxon>
        <taxon>Gammaproteobacteria</taxon>
        <taxon>Thiotrichales</taxon>
        <taxon>Thiotrichaceae</taxon>
        <taxon>Thiothrix</taxon>
    </lineage>
</organism>
<keyword evidence="3" id="KW-1185">Reference proteome</keyword>
<evidence type="ECO:0000313" key="2">
    <source>
        <dbReference type="EMBL" id="EIJ36977.1"/>
    </source>
</evidence>
<evidence type="ECO:0000256" key="1">
    <source>
        <dbReference type="SAM" id="MobiDB-lite"/>
    </source>
</evidence>
<dbReference type="RefSeq" id="WP_002710837.1">
    <property type="nucleotide sequence ID" value="NZ_JH651384.1"/>
</dbReference>
<protein>
    <submittedName>
        <fullName evidence="2">Uncharacterized protein</fullName>
    </submittedName>
</protein>
<feature type="region of interest" description="Disordered" evidence="1">
    <location>
        <begin position="66"/>
        <end position="102"/>
    </location>
</feature>
<feature type="region of interest" description="Disordered" evidence="1">
    <location>
        <begin position="1"/>
        <end position="26"/>
    </location>
</feature>
<gene>
    <name evidence="2" type="ORF">Thini_4503</name>
</gene>
<dbReference type="AlphaFoldDB" id="A0A656HKG3"/>
<proteinExistence type="predicted"/>
<sequence length="102" mass="11593">MPNSKAENTDSGGRADARESLYPVPFVPAQKNRALMRDRQCQPDRLKIERSSFADKKGAYVHLPKMVPNQQNPALMRDRPCQPNDLKKERLSFADNKSTSVH</sequence>
<dbReference type="Proteomes" id="UP000005317">
    <property type="component" value="Unassembled WGS sequence"/>
</dbReference>
<name>A0A656HKG3_THINJ</name>